<protein>
    <recommendedName>
        <fullName evidence="3">Transcription factor zinc-finger domain-containing protein</fullName>
    </recommendedName>
</protein>
<dbReference type="EMBL" id="BLJN01000005">
    <property type="protein sequence ID" value="GFE82708.1"/>
    <property type="molecule type" value="Genomic_DNA"/>
</dbReference>
<name>A0A829YIP1_9GAMM</name>
<reference evidence="2" key="1">
    <citation type="submission" date="2020-01" db="EMBL/GenBank/DDBJ databases">
        <title>'Steroidobacter agaridevorans' sp. nov., agar-degrading bacteria isolated from rhizosphere soils.</title>
        <authorList>
            <person name="Ikenaga M."/>
            <person name="Kataoka M."/>
            <person name="Murouchi A."/>
            <person name="Katsuragi S."/>
            <person name="Sakai M."/>
        </authorList>
    </citation>
    <scope>NUCLEOTIDE SEQUENCE [LARGE SCALE GENOMIC DNA]</scope>
    <source>
        <strain evidence="2">YU21-B</strain>
    </source>
</reference>
<sequence>MKCPVCKTPELRPTMIEELLPAMGCEQCKGSLVGLLYYRHWAEHHKPPSDASGPASVAELPADSTSALRCPKCERIMTKYRLSGTVANRLDVCSICDEAWLDGGEWQLLEQLQLSDKLPAVFTDAWQRKIRTESSERMRQEILRRDIGAEDAGKVETIRTWLSGHPAKSMILTYLYRD</sequence>
<gene>
    <name evidence="1" type="ORF">GCM10011487_47080</name>
</gene>
<comment type="caution">
    <text evidence="1">The sequence shown here is derived from an EMBL/GenBank/DDBJ whole genome shotgun (WGS) entry which is preliminary data.</text>
</comment>
<organism evidence="1 2">
    <name type="scientific">Steroidobacter agaridevorans</name>
    <dbReference type="NCBI Taxonomy" id="2695856"/>
    <lineage>
        <taxon>Bacteria</taxon>
        <taxon>Pseudomonadati</taxon>
        <taxon>Pseudomonadota</taxon>
        <taxon>Gammaproteobacteria</taxon>
        <taxon>Steroidobacterales</taxon>
        <taxon>Steroidobacteraceae</taxon>
        <taxon>Steroidobacter</taxon>
    </lineage>
</organism>
<proteinExistence type="predicted"/>
<dbReference type="Proteomes" id="UP000445000">
    <property type="component" value="Unassembled WGS sequence"/>
</dbReference>
<accession>A0A829YIP1</accession>
<dbReference type="RefSeq" id="WP_161814370.1">
    <property type="nucleotide sequence ID" value="NZ_BLJN01000005.1"/>
</dbReference>
<keyword evidence="2" id="KW-1185">Reference proteome</keyword>
<evidence type="ECO:0000313" key="2">
    <source>
        <dbReference type="Proteomes" id="UP000445000"/>
    </source>
</evidence>
<dbReference type="AlphaFoldDB" id="A0A829YIP1"/>
<evidence type="ECO:0008006" key="3">
    <source>
        <dbReference type="Google" id="ProtNLM"/>
    </source>
</evidence>
<evidence type="ECO:0000313" key="1">
    <source>
        <dbReference type="EMBL" id="GFE82708.1"/>
    </source>
</evidence>